<dbReference type="AlphaFoldDB" id="A0A0F5V7V1"/>
<proteinExistence type="predicted"/>
<protein>
    <submittedName>
        <fullName evidence="1">Uncharacterized protein</fullName>
    </submittedName>
</protein>
<dbReference type="Proteomes" id="UP000033633">
    <property type="component" value="Unassembled WGS sequence"/>
</dbReference>
<accession>A0A0F5V7V1</accession>
<evidence type="ECO:0000313" key="2">
    <source>
        <dbReference type="Proteomes" id="UP000033633"/>
    </source>
</evidence>
<dbReference type="RefSeq" id="WP_046222637.1">
    <property type="nucleotide sequence ID" value="NZ_JWYV01000046.1"/>
</dbReference>
<name>A0A0F5V7V1_9GAMM</name>
<dbReference type="STRING" id="265726.KY46_21785"/>
<dbReference type="EMBL" id="JWYV01000046">
    <property type="protein sequence ID" value="KKC97831.1"/>
    <property type="molecule type" value="Genomic_DNA"/>
</dbReference>
<sequence length="503" mass="56895">MNNINISGTYLMGRLYGRSGKVTRGAKFYPLSYETMVLPNDNWVDELTYNDKNQLVSRVKTDFPIAYSDQHGKLNLLVHDDKMTEFELSGSPIISKSHAKKSSKIEVVFFPARMIPLYQSSYVKEWNSELHKLLSGGDGKSNNIFSTDEKVLNLKQGKSQLLEIPDSKRNEISAKSDYYKKYITWYDSLSNNNNNDCEINIIEVPQYYTIVVNFSSDDYLGATVKIKDYPQYIRIVGTEDLALSKVNQVSFKDHDDQERSIYCATFWIESDILHRLNDIEEYCSFEINLETIDIIESLKKFQDKNINQYTLKERVFNLPIKTTIGRSVVVNGDPISVEEAILLHTPEYFQNIVSKLNDNPYTLPKNMPTEAGESQKYLWHYLQSYKGLFEASALQLEKGTTAQLISKVVYATTSYLASEDKSELAQSLLSAAGVTGSANSLIESISKLKVENSKIVTKAKEFQTLLGDRVVLDIIPIPQSIKPFISGVGKVGGFLLDKPLTAV</sequence>
<organism evidence="1 2">
    <name type="scientific">Photobacterium halotolerans</name>
    <dbReference type="NCBI Taxonomy" id="265726"/>
    <lineage>
        <taxon>Bacteria</taxon>
        <taxon>Pseudomonadati</taxon>
        <taxon>Pseudomonadota</taxon>
        <taxon>Gammaproteobacteria</taxon>
        <taxon>Vibrionales</taxon>
        <taxon>Vibrionaceae</taxon>
        <taxon>Photobacterium</taxon>
    </lineage>
</organism>
<feature type="non-terminal residue" evidence="1">
    <location>
        <position position="503"/>
    </location>
</feature>
<comment type="caution">
    <text evidence="1">The sequence shown here is derived from an EMBL/GenBank/DDBJ whole genome shotgun (WGS) entry which is preliminary data.</text>
</comment>
<dbReference type="OrthoDB" id="5887427at2"/>
<evidence type="ECO:0000313" key="1">
    <source>
        <dbReference type="EMBL" id="KKC97831.1"/>
    </source>
</evidence>
<gene>
    <name evidence="1" type="ORF">KY46_21785</name>
</gene>
<keyword evidence="2" id="KW-1185">Reference proteome</keyword>
<reference evidence="1 2" key="1">
    <citation type="submission" date="2014-12" db="EMBL/GenBank/DDBJ databases">
        <title>Mercury Reductase activity and rhizosphere competence traits in the genome of root associated Photobacterium halotolerans MELD1.</title>
        <authorList>
            <person name="Mathew D.C."/>
            <person name="Huang C.-C."/>
        </authorList>
    </citation>
    <scope>NUCLEOTIDE SEQUENCE [LARGE SCALE GENOMIC DNA]</scope>
    <source>
        <strain evidence="1 2">MELD1</strain>
    </source>
</reference>